<evidence type="ECO:0000313" key="3">
    <source>
        <dbReference type="Proteomes" id="UP001244011"/>
    </source>
</evidence>
<dbReference type="RefSeq" id="XP_060285699.1">
    <property type="nucleotide sequence ID" value="XM_060425428.1"/>
</dbReference>
<sequence>MERDKLKEPAQILATRPNGRSTAPLVINRNGPRRSLFTGLDSEDGRAAENAGTVPVARPLSSASSSSRGSSSPRTTKIPRPAQQSVSSARKPFSLKDAYRMATQEEEEDVAQGSPSPAPRLWRSRTTPGEKKFQKSPSKGSPKLGWRRRGTRSTTEQFGRDDGMSSVESFESVSQHSEVSESDIDQKLKQFEKDQLRRGQTEGKNTLFSTQKLGPKVSETGAQLSKKASNSSLDRASPSRGYQPWGVKATSSRGWLKRMMASPDTSDGNQESGGQPPVGRDMQTDTHNPNRSFAWQADEDFTAGDLQASESPPVKAGNRSKSRNTKLDEIRALEIEAALKFPDETRGRSDEKDEIQEKRFEDEDCSRQARHIGRTNTKIDEIRAREIETLSRRALATARLDEIRELNAEFRSRSRSSSPELTRKPGPELPAKHATSGDGIQGKDGDSKPEDDGEQIPNTPITVFKKTGSVPAANAGEGATRRASSSWERPAPRNDSHDLLRLLARAASNSPASEQQAALEGDAKDDAQRAVTGLEKSDSGDSGKERRLDRTADDPKPRVGFAGLRREPSIESTSDKRSSLSLSDIDPTERIERELQLFAPAENHSERGSLRAPSPDLEDECLEETPRPARPDPLTLPTPKVTGAYVETPVTIKAERVEDVPLPQIVEPEQAKATSGIYSLSRGRTAEPSTRRLMQSRSAKGGRETTRPTSLPTGRRSRSVPRAQSPLMNSARPPTVKDDLLEIHRAHQIEDSTLDDFSELFAGQVATLPQAEEELKPEESVKIDESVLEEILSRDKELERYARMSKALKSGLHDIRTAKRGIERLEDKVSHAETRPKSEEIKSEETRSAHAAHAAHDNCPVCLAQPPSSNNMVAYVHLPLPRLWRRQPRFKFTLLGLVIFLLSLWYVAESTMCFFYCKPDSCYPGQPCDWSHDDPFWGYSIPVKLDQWTTGGRGRTLASRWGLDIADWRADLWDAITGTDFTRADTSNFNWDQRRQHRRRLMKRGLIKPAVERPEDKAKHEAWRAAAAAKEKADAMREMGYDAGDEESMSGDEKVSR</sequence>
<feature type="compositionally biased region" description="Polar residues" evidence="1">
    <location>
        <begin position="263"/>
        <end position="273"/>
    </location>
</feature>
<protein>
    <submittedName>
        <fullName evidence="2">Uncharacterized protein</fullName>
    </submittedName>
</protein>
<gene>
    <name evidence="2" type="ORF">QBC33DRAFT_487508</name>
</gene>
<feature type="compositionally biased region" description="Basic and acidic residues" evidence="1">
    <location>
        <begin position="184"/>
        <end position="201"/>
    </location>
</feature>
<feature type="compositionally biased region" description="Basic and acidic residues" evidence="1">
    <location>
        <begin position="490"/>
        <end position="500"/>
    </location>
</feature>
<feature type="compositionally biased region" description="Basic and acidic residues" evidence="1">
    <location>
        <begin position="535"/>
        <end position="557"/>
    </location>
</feature>
<dbReference type="GeneID" id="85308615"/>
<reference evidence="2" key="1">
    <citation type="submission" date="2023-06" db="EMBL/GenBank/DDBJ databases">
        <title>Genome-scale phylogeny and comparative genomics of the fungal order Sordariales.</title>
        <authorList>
            <consortium name="Lawrence Berkeley National Laboratory"/>
            <person name="Hensen N."/>
            <person name="Bonometti L."/>
            <person name="Westerberg I."/>
            <person name="Brannstrom I.O."/>
            <person name="Guillou S."/>
            <person name="Cros-Aarteil S."/>
            <person name="Calhoun S."/>
            <person name="Haridas S."/>
            <person name="Kuo A."/>
            <person name="Mondo S."/>
            <person name="Pangilinan J."/>
            <person name="Riley R."/>
            <person name="Labutti K."/>
            <person name="Andreopoulos B."/>
            <person name="Lipzen A."/>
            <person name="Chen C."/>
            <person name="Yanf M."/>
            <person name="Daum C."/>
            <person name="Ng V."/>
            <person name="Clum A."/>
            <person name="Steindorff A."/>
            <person name="Ohm R."/>
            <person name="Martin F."/>
            <person name="Silar P."/>
            <person name="Natvig D."/>
            <person name="Lalanne C."/>
            <person name="Gautier V."/>
            <person name="Ament-Velasquez S.L."/>
            <person name="Kruys A."/>
            <person name="Hutchinson M.I."/>
            <person name="Powell A.J."/>
            <person name="Barry K."/>
            <person name="Miller A.N."/>
            <person name="Grigoriev I.V."/>
            <person name="Debuchy R."/>
            <person name="Gladieux P."/>
            <person name="Thoren M.H."/>
            <person name="Johannesson H."/>
        </authorList>
    </citation>
    <scope>NUCLEOTIDE SEQUENCE</scope>
    <source>
        <strain evidence="2">8032-3</strain>
    </source>
</reference>
<feature type="compositionally biased region" description="Polar residues" evidence="1">
    <location>
        <begin position="220"/>
        <end position="234"/>
    </location>
</feature>
<dbReference type="EMBL" id="MU839002">
    <property type="protein sequence ID" value="KAK1769486.1"/>
    <property type="molecule type" value="Genomic_DNA"/>
</dbReference>
<feature type="compositionally biased region" description="Low complexity" evidence="1">
    <location>
        <begin position="61"/>
        <end position="72"/>
    </location>
</feature>
<evidence type="ECO:0000256" key="1">
    <source>
        <dbReference type="SAM" id="MobiDB-lite"/>
    </source>
</evidence>
<feature type="compositionally biased region" description="Low complexity" evidence="1">
    <location>
        <begin position="165"/>
        <end position="177"/>
    </location>
</feature>
<dbReference type="Proteomes" id="UP001244011">
    <property type="component" value="Unassembled WGS sequence"/>
</dbReference>
<feature type="compositionally biased region" description="Polar residues" evidence="1">
    <location>
        <begin position="202"/>
        <end position="212"/>
    </location>
</feature>
<keyword evidence="3" id="KW-1185">Reference proteome</keyword>
<feature type="region of interest" description="Disordered" evidence="1">
    <location>
        <begin position="1"/>
        <end position="328"/>
    </location>
</feature>
<feature type="region of interest" description="Disordered" evidence="1">
    <location>
        <begin position="340"/>
        <end position="378"/>
    </location>
</feature>
<feature type="region of interest" description="Disordered" evidence="1">
    <location>
        <begin position="405"/>
        <end position="642"/>
    </location>
</feature>
<evidence type="ECO:0000313" key="2">
    <source>
        <dbReference type="EMBL" id="KAK1769486.1"/>
    </source>
</evidence>
<feature type="region of interest" description="Disordered" evidence="1">
    <location>
        <begin position="826"/>
        <end position="847"/>
    </location>
</feature>
<accession>A0AAJ0C3Y5</accession>
<name>A0AAJ0C3Y5_9PEZI</name>
<organism evidence="2 3">
    <name type="scientific">Phialemonium atrogriseum</name>
    <dbReference type="NCBI Taxonomy" id="1093897"/>
    <lineage>
        <taxon>Eukaryota</taxon>
        <taxon>Fungi</taxon>
        <taxon>Dikarya</taxon>
        <taxon>Ascomycota</taxon>
        <taxon>Pezizomycotina</taxon>
        <taxon>Sordariomycetes</taxon>
        <taxon>Sordariomycetidae</taxon>
        <taxon>Cephalothecales</taxon>
        <taxon>Cephalothecaceae</taxon>
        <taxon>Phialemonium</taxon>
    </lineage>
</organism>
<feature type="compositionally biased region" description="Basic and acidic residues" evidence="1">
    <location>
        <begin position="441"/>
        <end position="450"/>
    </location>
</feature>
<comment type="caution">
    <text evidence="2">The sequence shown here is derived from an EMBL/GenBank/DDBJ whole genome shotgun (WGS) entry which is preliminary data.</text>
</comment>
<feature type="compositionally biased region" description="Basic and acidic residues" evidence="1">
    <location>
        <begin position="564"/>
        <end position="578"/>
    </location>
</feature>
<dbReference type="AlphaFoldDB" id="A0AAJ0C3Y5"/>
<feature type="compositionally biased region" description="Basic and acidic residues" evidence="1">
    <location>
        <begin position="341"/>
        <end position="367"/>
    </location>
</feature>
<feature type="region of interest" description="Disordered" evidence="1">
    <location>
        <begin position="1036"/>
        <end position="1057"/>
    </location>
</feature>
<feature type="region of interest" description="Disordered" evidence="1">
    <location>
        <begin position="663"/>
        <end position="734"/>
    </location>
</feature>
<proteinExistence type="predicted"/>